<dbReference type="EMBL" id="LFIW01001364">
    <property type="protein sequence ID" value="KZL82705.1"/>
    <property type="molecule type" value="Genomic_DNA"/>
</dbReference>
<dbReference type="GO" id="GO:0003824">
    <property type="term" value="F:catalytic activity"/>
    <property type="evidence" value="ECO:0007669"/>
    <property type="project" value="InterPro"/>
</dbReference>
<reference evidence="1 2" key="1">
    <citation type="submission" date="2015-06" db="EMBL/GenBank/DDBJ databases">
        <title>Survival trade-offs in plant roots during colonization by closely related pathogenic and mutualistic fungi.</title>
        <authorList>
            <person name="Hacquard S."/>
            <person name="Kracher B."/>
            <person name="Hiruma K."/>
            <person name="Weinman A."/>
            <person name="Muench P."/>
            <person name="Garrido Oter R."/>
            <person name="Ver Loren van Themaat E."/>
            <person name="Dallerey J.-F."/>
            <person name="Damm U."/>
            <person name="Henrissat B."/>
            <person name="Lespinet O."/>
            <person name="Thon M."/>
            <person name="Kemen E."/>
            <person name="McHardy A.C."/>
            <person name="Schulze-Lefert P."/>
            <person name="O'Connell R.J."/>
        </authorList>
    </citation>
    <scope>NUCLEOTIDE SEQUENCE [LARGE SCALE GENOMIC DNA]</scope>
    <source>
        <strain evidence="1 2">MAFF 238704</strain>
    </source>
</reference>
<gene>
    <name evidence="1" type="ORF">CI238_13463</name>
</gene>
<dbReference type="GO" id="GO:0009116">
    <property type="term" value="P:nucleoside metabolic process"/>
    <property type="evidence" value="ECO:0007669"/>
    <property type="project" value="InterPro"/>
</dbReference>
<evidence type="ECO:0000313" key="2">
    <source>
        <dbReference type="Proteomes" id="UP000076584"/>
    </source>
</evidence>
<keyword evidence="2" id="KW-1185">Reference proteome</keyword>
<evidence type="ECO:0000313" key="1">
    <source>
        <dbReference type="EMBL" id="KZL82705.1"/>
    </source>
</evidence>
<comment type="caution">
    <text evidence="1">The sequence shown here is derived from an EMBL/GenBank/DDBJ whole genome shotgun (WGS) entry which is preliminary data.</text>
</comment>
<dbReference type="AlphaFoldDB" id="A0A161W6H8"/>
<feature type="non-terminal residue" evidence="1">
    <location>
        <position position="74"/>
    </location>
</feature>
<organism evidence="1 2">
    <name type="scientific">Colletotrichum incanum</name>
    <name type="common">Soybean anthracnose fungus</name>
    <dbReference type="NCBI Taxonomy" id="1573173"/>
    <lineage>
        <taxon>Eukaryota</taxon>
        <taxon>Fungi</taxon>
        <taxon>Dikarya</taxon>
        <taxon>Ascomycota</taxon>
        <taxon>Pezizomycotina</taxon>
        <taxon>Sordariomycetes</taxon>
        <taxon>Hypocreomycetidae</taxon>
        <taxon>Glomerellales</taxon>
        <taxon>Glomerellaceae</taxon>
        <taxon>Colletotrichum</taxon>
        <taxon>Colletotrichum spaethianum species complex</taxon>
    </lineage>
</organism>
<dbReference type="InterPro" id="IPR035994">
    <property type="entry name" value="Nucleoside_phosphorylase_sf"/>
</dbReference>
<accession>A0A161W6H8</accession>
<proteinExistence type="predicted"/>
<name>A0A161W6H8_COLIC</name>
<dbReference type="Gene3D" id="3.40.50.1580">
    <property type="entry name" value="Nucleoside phosphorylase domain"/>
    <property type="match status" value="1"/>
</dbReference>
<dbReference type="STRING" id="1573173.A0A161W6H8"/>
<protein>
    <submittedName>
        <fullName evidence="1">Phosphorylase superfamily protein</fullName>
    </submittedName>
</protein>
<dbReference type="PANTHER" id="PTHR46082">
    <property type="entry name" value="ATP/GTP-BINDING PROTEIN-RELATED"/>
    <property type="match status" value="1"/>
</dbReference>
<sequence>MTSYPQPRRFEDFRIAVICALVREYDAVILAFDEIWNDDGDGGGPAPRQHNNHTLGRIGVHNVVLVLLPNMGKV</sequence>
<dbReference type="Proteomes" id="UP000076584">
    <property type="component" value="Unassembled WGS sequence"/>
</dbReference>
<dbReference type="PANTHER" id="PTHR46082:SF6">
    <property type="entry name" value="AAA+ ATPASE DOMAIN-CONTAINING PROTEIN-RELATED"/>
    <property type="match status" value="1"/>
</dbReference>
<dbReference type="InterPro" id="IPR053137">
    <property type="entry name" value="NLR-like"/>
</dbReference>